<proteinExistence type="inferred from homology"/>
<keyword evidence="10" id="KW-1185">Reference proteome</keyword>
<dbReference type="PANTHER" id="PTHR30509:SF9">
    <property type="entry name" value="MULTIDRUG RESISTANCE PROTEIN MDTO"/>
    <property type="match status" value="1"/>
</dbReference>
<keyword evidence="2" id="KW-1003">Cell membrane</keyword>
<evidence type="ECO:0000256" key="2">
    <source>
        <dbReference type="ARBA" id="ARBA00022475"/>
    </source>
</evidence>
<keyword evidence="3 7" id="KW-0812">Transmembrane</keyword>
<reference evidence="9 10" key="1">
    <citation type="submission" date="2023-08" db="EMBL/GenBank/DDBJ databases">
        <title>Arthrobacter horti sp. nov., isolated from forest soil.</title>
        <authorList>
            <person name="Park M."/>
        </authorList>
    </citation>
    <scope>NUCLEOTIDE SEQUENCE [LARGE SCALE GENOMIC DNA]</scope>
    <source>
        <strain evidence="9 10">YJM1</strain>
    </source>
</reference>
<dbReference type="EMBL" id="JAVALS010000005">
    <property type="protein sequence ID" value="MDP5227411.1"/>
    <property type="molecule type" value="Genomic_DNA"/>
</dbReference>
<accession>A0ABT9IP98</accession>
<evidence type="ECO:0000256" key="5">
    <source>
        <dbReference type="ARBA" id="ARBA00023136"/>
    </source>
</evidence>
<organism evidence="9 10">
    <name type="scientific">Arthrobacter horti</name>
    <dbReference type="NCBI Taxonomy" id="3068273"/>
    <lineage>
        <taxon>Bacteria</taxon>
        <taxon>Bacillati</taxon>
        <taxon>Actinomycetota</taxon>
        <taxon>Actinomycetes</taxon>
        <taxon>Micrococcales</taxon>
        <taxon>Micrococcaceae</taxon>
        <taxon>Arthrobacter</taxon>
    </lineage>
</organism>
<keyword evidence="5 7" id="KW-0472">Membrane</keyword>
<gene>
    <name evidence="9" type="ORF">Q9R02_09630</name>
</gene>
<feature type="transmembrane region" description="Helical" evidence="7">
    <location>
        <begin position="315"/>
        <end position="333"/>
    </location>
</feature>
<comment type="subcellular location">
    <subcellularLocation>
        <location evidence="1">Cell membrane</location>
        <topology evidence="1">Multi-pass membrane protein</topology>
    </subcellularLocation>
</comment>
<feature type="domain" description="Integral membrane bound transporter" evidence="8">
    <location>
        <begin position="202"/>
        <end position="329"/>
    </location>
</feature>
<evidence type="ECO:0000256" key="7">
    <source>
        <dbReference type="SAM" id="Phobius"/>
    </source>
</evidence>
<dbReference type="Pfam" id="PF13515">
    <property type="entry name" value="FUSC_2"/>
    <property type="match status" value="1"/>
</dbReference>
<evidence type="ECO:0000256" key="1">
    <source>
        <dbReference type="ARBA" id="ARBA00004651"/>
    </source>
</evidence>
<evidence type="ECO:0000313" key="10">
    <source>
        <dbReference type="Proteomes" id="UP001232725"/>
    </source>
</evidence>
<keyword evidence="4 7" id="KW-1133">Transmembrane helix</keyword>
<dbReference type="PANTHER" id="PTHR30509">
    <property type="entry name" value="P-HYDROXYBENZOIC ACID EFFLUX PUMP SUBUNIT-RELATED"/>
    <property type="match status" value="1"/>
</dbReference>
<name>A0ABT9IP98_9MICC</name>
<protein>
    <submittedName>
        <fullName evidence="9">FUSC family protein</fullName>
    </submittedName>
</protein>
<evidence type="ECO:0000313" key="9">
    <source>
        <dbReference type="EMBL" id="MDP5227411.1"/>
    </source>
</evidence>
<dbReference type="RefSeq" id="WP_305996459.1">
    <property type="nucleotide sequence ID" value="NZ_JAVALS010000005.1"/>
</dbReference>
<evidence type="ECO:0000259" key="8">
    <source>
        <dbReference type="Pfam" id="PF13515"/>
    </source>
</evidence>
<evidence type="ECO:0000256" key="3">
    <source>
        <dbReference type="ARBA" id="ARBA00022692"/>
    </source>
</evidence>
<feature type="transmembrane region" description="Helical" evidence="7">
    <location>
        <begin position="144"/>
        <end position="168"/>
    </location>
</feature>
<comment type="caution">
    <text evidence="9">The sequence shown here is derived from an EMBL/GenBank/DDBJ whole genome shotgun (WGS) entry which is preliminary data.</text>
</comment>
<evidence type="ECO:0000256" key="4">
    <source>
        <dbReference type="ARBA" id="ARBA00022989"/>
    </source>
</evidence>
<feature type="transmembrane region" description="Helical" evidence="7">
    <location>
        <begin position="245"/>
        <end position="272"/>
    </location>
</feature>
<feature type="transmembrane region" description="Helical" evidence="7">
    <location>
        <begin position="193"/>
        <end position="210"/>
    </location>
</feature>
<feature type="transmembrane region" description="Helical" evidence="7">
    <location>
        <begin position="284"/>
        <end position="303"/>
    </location>
</feature>
<dbReference type="Proteomes" id="UP001232725">
    <property type="component" value="Unassembled WGS sequence"/>
</dbReference>
<comment type="similarity">
    <text evidence="6">Belongs to the YccS/YhfK family.</text>
</comment>
<evidence type="ECO:0000256" key="6">
    <source>
        <dbReference type="ARBA" id="ARBA00043993"/>
    </source>
</evidence>
<dbReference type="InterPro" id="IPR049453">
    <property type="entry name" value="Memb_transporter_dom"/>
</dbReference>
<sequence length="347" mass="36608">MGILQKLGRELFATGPAGNHGVAAVRVAVSVAVPVLALLAIGHPELTLYAVFGGFTSMYGRCEPHFWRVVHQLEASVLLLSAVLIGTLLSEAHAPVGTLVLVEACFAYVGSMAADAAKLNPVGPFWALFALGASASVAQPQPLWIPLLIGGAASAVSIILSLAVWRFLPDASPDMRRIRIESPWRSSRIRRHALRYFLAVGIAGAAGLASGWGHPYWAMASAAVLLAAGSPRARLIRGVHRMLGTLVGIGLTALILWPQPPLMVLVLLIPVLQFPSELFMRHHFGTAQAFFTPVVLLVTLLASPAADPARVLMDRALETLLGAAIGMAVAVLLRDRKPGGRPAVVAA</sequence>
<feature type="transmembrane region" description="Helical" evidence="7">
    <location>
        <begin position="21"/>
        <end position="40"/>
    </location>
</feature>